<gene>
    <name evidence="5" type="ORF">D9757_010673</name>
</gene>
<proteinExistence type="inferred from homology"/>
<dbReference type="EMBL" id="JAACJN010000142">
    <property type="protein sequence ID" value="KAF5367622.1"/>
    <property type="molecule type" value="Genomic_DNA"/>
</dbReference>
<dbReference type="PANTHER" id="PTHR38248:SF2">
    <property type="entry name" value="FUNK1 11"/>
    <property type="match status" value="1"/>
</dbReference>
<evidence type="ECO:0000259" key="4">
    <source>
        <dbReference type="PROSITE" id="PS50600"/>
    </source>
</evidence>
<dbReference type="Proteomes" id="UP000518752">
    <property type="component" value="Unassembled WGS sequence"/>
</dbReference>
<dbReference type="Gene3D" id="1.10.510.10">
    <property type="entry name" value="Transferase(Phosphotransferase) domain 1"/>
    <property type="match status" value="1"/>
</dbReference>
<dbReference type="InterPro" id="IPR003653">
    <property type="entry name" value="Peptidase_C48_C"/>
</dbReference>
<dbReference type="InterPro" id="IPR011009">
    <property type="entry name" value="Kinase-like_dom_sf"/>
</dbReference>
<evidence type="ECO:0000256" key="3">
    <source>
        <dbReference type="ARBA" id="ARBA00022801"/>
    </source>
</evidence>
<dbReference type="GO" id="GO:0006508">
    <property type="term" value="P:proteolysis"/>
    <property type="evidence" value="ECO:0007669"/>
    <property type="project" value="UniProtKB-KW"/>
</dbReference>
<dbReference type="SUPFAM" id="SSF54001">
    <property type="entry name" value="Cysteine proteinases"/>
    <property type="match status" value="1"/>
</dbReference>
<dbReference type="Pfam" id="PF02902">
    <property type="entry name" value="Peptidase_C48"/>
    <property type="match status" value="1"/>
</dbReference>
<comment type="caution">
    <text evidence="5">The sequence shown here is derived from an EMBL/GenBank/DDBJ whole genome shotgun (WGS) entry which is preliminary data.</text>
</comment>
<dbReference type="AlphaFoldDB" id="A0A8H5GMG1"/>
<keyword evidence="6" id="KW-1185">Reference proteome</keyword>
<name>A0A8H5GMG1_9AGAR</name>
<evidence type="ECO:0000256" key="1">
    <source>
        <dbReference type="ARBA" id="ARBA00005234"/>
    </source>
</evidence>
<dbReference type="InterPro" id="IPR040976">
    <property type="entry name" value="Pkinase_fungal"/>
</dbReference>
<dbReference type="GO" id="GO:0019783">
    <property type="term" value="F:ubiquitin-like protein peptidase activity"/>
    <property type="evidence" value="ECO:0007669"/>
    <property type="project" value="UniProtKB-ARBA"/>
</dbReference>
<comment type="similarity">
    <text evidence="1">Belongs to the peptidase C48 family.</text>
</comment>
<evidence type="ECO:0000313" key="5">
    <source>
        <dbReference type="EMBL" id="KAF5367622.1"/>
    </source>
</evidence>
<dbReference type="Pfam" id="PF17667">
    <property type="entry name" value="Pkinase_fungal"/>
    <property type="match status" value="2"/>
</dbReference>
<dbReference type="PANTHER" id="PTHR38248">
    <property type="entry name" value="FUNK1 6"/>
    <property type="match status" value="1"/>
</dbReference>
<evidence type="ECO:0000256" key="2">
    <source>
        <dbReference type="ARBA" id="ARBA00022670"/>
    </source>
</evidence>
<protein>
    <recommendedName>
        <fullName evidence="4">Ubiquitin-like protease family profile domain-containing protein</fullName>
    </recommendedName>
</protein>
<reference evidence="5 6" key="1">
    <citation type="journal article" date="2020" name="ISME J.">
        <title>Uncovering the hidden diversity of litter-decomposition mechanisms in mushroom-forming fungi.</title>
        <authorList>
            <person name="Floudas D."/>
            <person name="Bentzer J."/>
            <person name="Ahren D."/>
            <person name="Johansson T."/>
            <person name="Persson P."/>
            <person name="Tunlid A."/>
        </authorList>
    </citation>
    <scope>NUCLEOTIDE SEQUENCE [LARGE SCALE GENOMIC DNA]</scope>
    <source>
        <strain evidence="5 6">CBS 406.79</strain>
    </source>
</reference>
<organism evidence="5 6">
    <name type="scientific">Collybiopsis confluens</name>
    <dbReference type="NCBI Taxonomy" id="2823264"/>
    <lineage>
        <taxon>Eukaryota</taxon>
        <taxon>Fungi</taxon>
        <taxon>Dikarya</taxon>
        <taxon>Basidiomycota</taxon>
        <taxon>Agaricomycotina</taxon>
        <taxon>Agaricomycetes</taxon>
        <taxon>Agaricomycetidae</taxon>
        <taxon>Agaricales</taxon>
        <taxon>Marasmiineae</taxon>
        <taxon>Omphalotaceae</taxon>
        <taxon>Collybiopsis</taxon>
    </lineage>
</organism>
<feature type="domain" description="Ubiquitin-like protease family profile" evidence="4">
    <location>
        <begin position="831"/>
        <end position="1009"/>
    </location>
</feature>
<keyword evidence="2" id="KW-0645">Protease</keyword>
<sequence length="1050" mass="120179">MFQPPPHYIATSNHHIYEEPFVRAAKEMRGRYENISAEAFIRLLPDPPDRAVMPEPNYSALASVAMLERENDQYESFIKAMQPYLADEWRLVNTSNYADTSPAAQFFSGSSIKPDMGLYYRNHSLKRTDASRVEVFGEFKVKPNDDPFHDQMCTPNEPATARDTRGQIALYINAVQSSQQRTRVFFFFILNNSCRLLCHSRAGTQYTDPFDHTKVPHLHHFFWRLTHSDRAHRGHDTTMAPVIHFQEHAAKARVALEVDEMKMLYQVTVGTTTVYVHEPITTTHFHPVGRATRCFPAYNLANGRLVLLKDCWRYSKYNIEHETYNDLMAANVSYVPCALAGGDVGGVFQEAEINNDGQRLIHYRLVLSFMGKSITKAPSTRVFCRAISHAFQAHQEACDKAHILHRDISIGNIVLWEGNGYLIDWERAKKITDPKAPRAKDRTGTWQFMSIRLLKNPDHHHEIRDDIESFVYVMAYSAICYAKNDMEPSDRMFYLQRFDQNDEAAASSRRHVITSELQFELTTEPFSELLDDLASAVGYLYLRGHLLRKKVKPEDGQSIEDAVAERKSRLLTHTWMANRLKEALADQDWLNSTEKDWVENIVSVPRTTSSDSPAAKRRKNQVEYAGLLSSYWVSDDPDDPDDPLLKQKLDLKPPVEKCMRIYSRPLDAQKSTKTVYLPTVRHLDSVEVALAESFSKSLTPPMPASNIIEQLDSLVALDFPTLAPASNNQFFLVSRLQINQLREAAWVLSPVDTIRIKVTSSLKSHDTLPSDSAALITIRNLKTLYGCISRRRVAVESALWKALDDNPHRTEAKLRALVDQVFEDVFDGKLRYVTLSSFQTLGVGRWLDDEVVNYFVSKWCSESGTTLGLSTFFATKFLFECGTCNPKGGILTEADENSVDNLGLKSWDSVYIPINENRAHWYSARIDFLQKRIDIYDSLRDRCIENRQKPPLLRKNAKLMLILMWLTEVLSRLRGDEVQLQNKLGSGWVHFQPNAHDCGVHMLWHLRHILEFRQIRLGVECSPVHLRFTDNMVGKRLRLAQEIAEDSGLA</sequence>
<dbReference type="Gene3D" id="3.40.395.10">
    <property type="entry name" value="Adenoviral Proteinase, Chain A"/>
    <property type="match status" value="1"/>
</dbReference>
<keyword evidence="3" id="KW-0378">Hydrolase</keyword>
<dbReference type="PROSITE" id="PS50600">
    <property type="entry name" value="ULP_PROTEASE"/>
    <property type="match status" value="1"/>
</dbReference>
<dbReference type="InterPro" id="IPR038765">
    <property type="entry name" value="Papain-like_cys_pep_sf"/>
</dbReference>
<evidence type="ECO:0000313" key="6">
    <source>
        <dbReference type="Proteomes" id="UP000518752"/>
    </source>
</evidence>
<dbReference type="OrthoDB" id="5584477at2759"/>
<dbReference type="GO" id="GO:0008234">
    <property type="term" value="F:cysteine-type peptidase activity"/>
    <property type="evidence" value="ECO:0007669"/>
    <property type="project" value="InterPro"/>
</dbReference>
<dbReference type="SUPFAM" id="SSF56112">
    <property type="entry name" value="Protein kinase-like (PK-like)"/>
    <property type="match status" value="1"/>
</dbReference>
<accession>A0A8H5GMG1</accession>